<dbReference type="PROSITE" id="PS00217">
    <property type="entry name" value="SUGAR_TRANSPORT_2"/>
    <property type="match status" value="1"/>
</dbReference>
<dbReference type="InterPro" id="IPR020846">
    <property type="entry name" value="MFS_dom"/>
</dbReference>
<feature type="region of interest" description="Disordered" evidence="5">
    <location>
        <begin position="556"/>
        <end position="581"/>
    </location>
</feature>
<comment type="subcellular location">
    <subcellularLocation>
        <location evidence="1">Membrane</location>
        <topology evidence="1">Multi-pass membrane protein</topology>
    </subcellularLocation>
</comment>
<dbReference type="EMBL" id="CAJVPV010000226">
    <property type="protein sequence ID" value="CAG8447532.1"/>
    <property type="molecule type" value="Genomic_DNA"/>
</dbReference>
<dbReference type="CDD" id="cd17364">
    <property type="entry name" value="MFS_PhT"/>
    <property type="match status" value="1"/>
</dbReference>
<feature type="transmembrane region" description="Helical" evidence="6">
    <location>
        <begin position="420"/>
        <end position="444"/>
    </location>
</feature>
<keyword evidence="3 6" id="KW-1133">Transmembrane helix</keyword>
<sequence length="636" mass="70489">MANQTSSSHEISIKSLKDPTSNAPPLPMLKERKPDLNDKRKATLERLDNEKFGWFHVRVCLIAGIGFFTCAYDVFAINMVSAMLGYAYFSDNNNSVPNDLDVGLKTAATIGTLVGQIVFGVYADKLGRKRLYGIELLIVIVSTAGSTLVAQSFAVSLFNSFIFWRVILGIGIGGDYPISAVFTSEFSNISTRGAMIAAVFAMQGFGILFAALVSLLALMAMKPSIEKDILYLDYVWRIVLGIGIIPAVMGLYFRITIPESPRWTMDVQGNVEKGDRDVSNAFYYGYHVKDKEESKYIASTPKPTWKNFCNYFSISENFKVLVATSITWFVLDVAFYGIGLNHSIIYTAVNGNSDQSPYEALRGIAIGNAFSTLIGSVPGYWCSVFLIDRLGRKFIQLMGFAMLTLCYIVLGFAYQAINNTLFSILFTASMFFQNFGPNTTTFIFPAELFPTRFRATCHGIAAASGKLGAIIAQIGFLQMKDIGGPNKFMDHLLQICAFFTLTGFFFTFLIPETKRKSLEENSNEEQSGFIKSKYLFQSMDTKIVINTSLKTYCSSPISSSSHPHTPRSPTSDMPLRPPTSKVGNYYNNNGAMYNNFGNRSSPEVIPNDLPADYPNASRIPPSYHSPVKVKFSEQPQ</sequence>
<dbReference type="InterPro" id="IPR005829">
    <property type="entry name" value="Sugar_transporter_CS"/>
</dbReference>
<accession>A0A9N8VDL8</accession>
<feature type="transmembrane region" description="Helical" evidence="6">
    <location>
        <begin position="491"/>
        <end position="510"/>
    </location>
</feature>
<keyword evidence="9" id="KW-1185">Reference proteome</keyword>
<feature type="transmembrane region" description="Helical" evidence="6">
    <location>
        <begin position="234"/>
        <end position="255"/>
    </location>
</feature>
<comment type="caution">
    <text evidence="8">The sequence shown here is derived from an EMBL/GenBank/DDBJ whole genome shotgun (WGS) entry which is preliminary data.</text>
</comment>
<evidence type="ECO:0000259" key="7">
    <source>
        <dbReference type="PROSITE" id="PS50850"/>
    </source>
</evidence>
<feature type="transmembrane region" description="Helical" evidence="6">
    <location>
        <begin position="102"/>
        <end position="122"/>
    </location>
</feature>
<dbReference type="PANTHER" id="PTHR24064">
    <property type="entry name" value="SOLUTE CARRIER FAMILY 22 MEMBER"/>
    <property type="match status" value="1"/>
</dbReference>
<feature type="transmembrane region" description="Helical" evidence="6">
    <location>
        <begin position="456"/>
        <end position="479"/>
    </location>
</feature>
<keyword evidence="2 6" id="KW-0812">Transmembrane</keyword>
<feature type="transmembrane region" description="Helical" evidence="6">
    <location>
        <begin position="360"/>
        <end position="382"/>
    </location>
</feature>
<name>A0A9N8VDL8_9GLOM</name>
<dbReference type="InterPro" id="IPR005828">
    <property type="entry name" value="MFS_sugar_transport-like"/>
</dbReference>
<protein>
    <submittedName>
        <fullName evidence="8">16755_t:CDS:1</fullName>
    </submittedName>
</protein>
<feature type="compositionally biased region" description="Low complexity" evidence="5">
    <location>
        <begin position="556"/>
        <end position="571"/>
    </location>
</feature>
<dbReference type="InterPro" id="IPR036259">
    <property type="entry name" value="MFS_trans_sf"/>
</dbReference>
<dbReference type="SUPFAM" id="SSF103473">
    <property type="entry name" value="MFS general substrate transporter"/>
    <property type="match status" value="1"/>
</dbReference>
<evidence type="ECO:0000256" key="4">
    <source>
        <dbReference type="ARBA" id="ARBA00023136"/>
    </source>
</evidence>
<feature type="transmembrane region" description="Helical" evidence="6">
    <location>
        <begin position="161"/>
        <end position="182"/>
    </location>
</feature>
<feature type="compositionally biased region" description="Polar residues" evidence="5">
    <location>
        <begin position="1"/>
        <end position="10"/>
    </location>
</feature>
<evidence type="ECO:0000256" key="1">
    <source>
        <dbReference type="ARBA" id="ARBA00004141"/>
    </source>
</evidence>
<feature type="transmembrane region" description="Helical" evidence="6">
    <location>
        <begin position="394"/>
        <end position="414"/>
    </location>
</feature>
<dbReference type="PROSITE" id="PS50850">
    <property type="entry name" value="MFS"/>
    <property type="match status" value="1"/>
</dbReference>
<evidence type="ECO:0000313" key="9">
    <source>
        <dbReference type="Proteomes" id="UP000789342"/>
    </source>
</evidence>
<feature type="domain" description="Major facilitator superfamily (MFS) profile" evidence="7">
    <location>
        <begin position="59"/>
        <end position="514"/>
    </location>
</feature>
<dbReference type="Pfam" id="PF00083">
    <property type="entry name" value="Sugar_tr"/>
    <property type="match status" value="1"/>
</dbReference>
<organism evidence="8 9">
    <name type="scientific">Acaulospora morrowiae</name>
    <dbReference type="NCBI Taxonomy" id="94023"/>
    <lineage>
        <taxon>Eukaryota</taxon>
        <taxon>Fungi</taxon>
        <taxon>Fungi incertae sedis</taxon>
        <taxon>Mucoromycota</taxon>
        <taxon>Glomeromycotina</taxon>
        <taxon>Glomeromycetes</taxon>
        <taxon>Diversisporales</taxon>
        <taxon>Acaulosporaceae</taxon>
        <taxon>Acaulospora</taxon>
    </lineage>
</organism>
<dbReference type="Proteomes" id="UP000789342">
    <property type="component" value="Unassembled WGS sequence"/>
</dbReference>
<feature type="transmembrane region" description="Helical" evidence="6">
    <location>
        <begin position="59"/>
        <end position="82"/>
    </location>
</feature>
<dbReference type="GO" id="GO:0022857">
    <property type="term" value="F:transmembrane transporter activity"/>
    <property type="evidence" value="ECO:0007669"/>
    <property type="project" value="InterPro"/>
</dbReference>
<evidence type="ECO:0000256" key="5">
    <source>
        <dbReference type="SAM" id="MobiDB-lite"/>
    </source>
</evidence>
<evidence type="ECO:0000256" key="6">
    <source>
        <dbReference type="SAM" id="Phobius"/>
    </source>
</evidence>
<proteinExistence type="predicted"/>
<feature type="transmembrane region" description="Helical" evidence="6">
    <location>
        <begin position="194"/>
        <end position="219"/>
    </location>
</feature>
<feature type="transmembrane region" description="Helical" evidence="6">
    <location>
        <begin position="320"/>
        <end position="340"/>
    </location>
</feature>
<dbReference type="GO" id="GO:0016020">
    <property type="term" value="C:membrane"/>
    <property type="evidence" value="ECO:0007669"/>
    <property type="project" value="UniProtKB-SubCell"/>
</dbReference>
<evidence type="ECO:0000256" key="3">
    <source>
        <dbReference type="ARBA" id="ARBA00022989"/>
    </source>
</evidence>
<evidence type="ECO:0000256" key="2">
    <source>
        <dbReference type="ARBA" id="ARBA00022692"/>
    </source>
</evidence>
<dbReference type="PROSITE" id="PS00216">
    <property type="entry name" value="SUGAR_TRANSPORT_1"/>
    <property type="match status" value="1"/>
</dbReference>
<reference evidence="8" key="1">
    <citation type="submission" date="2021-06" db="EMBL/GenBank/DDBJ databases">
        <authorList>
            <person name="Kallberg Y."/>
            <person name="Tangrot J."/>
            <person name="Rosling A."/>
        </authorList>
    </citation>
    <scope>NUCLEOTIDE SEQUENCE</scope>
    <source>
        <strain evidence="8">CL551</strain>
    </source>
</reference>
<keyword evidence="4 6" id="KW-0472">Membrane</keyword>
<feature type="region of interest" description="Disordered" evidence="5">
    <location>
        <begin position="596"/>
        <end position="636"/>
    </location>
</feature>
<dbReference type="Gene3D" id="1.20.1250.20">
    <property type="entry name" value="MFS general substrate transporter like domains"/>
    <property type="match status" value="2"/>
</dbReference>
<evidence type="ECO:0000313" key="8">
    <source>
        <dbReference type="EMBL" id="CAG8447532.1"/>
    </source>
</evidence>
<dbReference type="AlphaFoldDB" id="A0A9N8VDL8"/>
<dbReference type="OrthoDB" id="433512at2759"/>
<feature type="region of interest" description="Disordered" evidence="5">
    <location>
        <begin position="1"/>
        <end position="35"/>
    </location>
</feature>
<feature type="transmembrane region" description="Helical" evidence="6">
    <location>
        <begin position="134"/>
        <end position="155"/>
    </location>
</feature>
<gene>
    <name evidence="8" type="ORF">AMORRO_LOCUS711</name>
</gene>